<evidence type="ECO:0000313" key="2">
    <source>
        <dbReference type="Proteomes" id="UP000012179"/>
    </source>
</evidence>
<dbReference type="EMBL" id="CP021106">
    <property type="protein sequence ID" value="ARO88660.1"/>
    <property type="molecule type" value="Genomic_DNA"/>
</dbReference>
<protein>
    <recommendedName>
        <fullName evidence="3">Helix-turn-helix domain-containing protein</fullName>
    </recommendedName>
</protein>
<dbReference type="Proteomes" id="UP000012179">
    <property type="component" value="Chromosome"/>
</dbReference>
<gene>
    <name evidence="1" type="ORF">EBAPG3_013260</name>
</gene>
<name>A0A1W6SS62_9PROT</name>
<accession>A0A1W6SS62</accession>
<dbReference type="Pfam" id="PF13730">
    <property type="entry name" value="HTH_36"/>
    <property type="match status" value="1"/>
</dbReference>
<organism evidence="1 2">
    <name type="scientific">Nitrosospira lacus</name>
    <dbReference type="NCBI Taxonomy" id="1288494"/>
    <lineage>
        <taxon>Bacteria</taxon>
        <taxon>Pseudomonadati</taxon>
        <taxon>Pseudomonadota</taxon>
        <taxon>Betaproteobacteria</taxon>
        <taxon>Nitrosomonadales</taxon>
        <taxon>Nitrosomonadaceae</taxon>
        <taxon>Nitrosospira</taxon>
    </lineage>
</organism>
<dbReference type="AlphaFoldDB" id="A0A1W6SS62"/>
<keyword evidence="2" id="KW-1185">Reference proteome</keyword>
<dbReference type="RefSeq" id="WP_040852836.1">
    <property type="nucleotide sequence ID" value="NZ_CP021106.3"/>
</dbReference>
<evidence type="ECO:0000313" key="1">
    <source>
        <dbReference type="EMBL" id="ARO88660.1"/>
    </source>
</evidence>
<dbReference type="InterPro" id="IPR036388">
    <property type="entry name" value="WH-like_DNA-bd_sf"/>
</dbReference>
<sequence>MANTVKPLFKWRKAMINSDLPATTKHVLLTLSCHMNEFGTSCFPSIDTLNKETSLSRQSIITHLQKSSESKWLNIKKRGLGGQQWKRNDYSISWPQGVDAVKEVDVLPNIQVTDLSEGGQSYKLKAVKEIDSSSSKYRSVNQAKKHNVKSHIPEWLPSYLWDAFKEHREKLKKPLTEHAEELTIRNLLSFKEKGFNPVTLLEEAIVKGWPTVYEPKNAIITQTKTQYVDDLGN</sequence>
<dbReference type="Gene3D" id="1.10.10.10">
    <property type="entry name" value="Winged helix-like DNA-binding domain superfamily/Winged helix DNA-binding domain"/>
    <property type="match status" value="1"/>
</dbReference>
<evidence type="ECO:0008006" key="3">
    <source>
        <dbReference type="Google" id="ProtNLM"/>
    </source>
</evidence>
<dbReference type="OrthoDB" id="5526813at2"/>
<reference evidence="1 2" key="1">
    <citation type="journal article" date="2015" name="Int. J. Syst. Evol. Microbiol.">
        <title>Nitrosospira lacus sp. nov., a psychrotolerant, ammonia-oxidizing bacterium from sandy lake sediment.</title>
        <authorList>
            <person name="Urakawa H."/>
            <person name="Garcia J.C."/>
            <person name="Nielsen J.L."/>
            <person name="Le V.Q."/>
            <person name="Kozlowski J.A."/>
            <person name="Stein L.Y."/>
            <person name="Lim C.K."/>
            <person name="Pommerening-Roser A."/>
            <person name="Martens-Habbena W."/>
            <person name="Stahl D.A."/>
            <person name="Klotz M.G."/>
        </authorList>
    </citation>
    <scope>NUCLEOTIDE SEQUENCE [LARGE SCALE GENOMIC DNA]</scope>
    <source>
        <strain evidence="1 2">APG3</strain>
    </source>
</reference>
<proteinExistence type="predicted"/>
<dbReference type="KEGG" id="nlc:EBAPG3_013260"/>